<feature type="transmembrane region" description="Helical" evidence="9">
    <location>
        <begin position="404"/>
        <end position="426"/>
    </location>
</feature>
<feature type="transmembrane region" description="Helical" evidence="9">
    <location>
        <begin position="187"/>
        <end position="210"/>
    </location>
</feature>
<keyword evidence="4 8" id="KW-0762">Sugar transport</keyword>
<keyword evidence="12" id="KW-1185">Reference proteome</keyword>
<evidence type="ECO:0000256" key="9">
    <source>
        <dbReference type="SAM" id="Phobius"/>
    </source>
</evidence>
<keyword evidence="2 8" id="KW-0813">Transport</keyword>
<evidence type="ECO:0000313" key="11">
    <source>
        <dbReference type="EMBL" id="SHE32120.1"/>
    </source>
</evidence>
<comment type="subcellular location">
    <subcellularLocation>
        <location evidence="1">Cell membrane</location>
        <topology evidence="1">Multi-pass membrane protein</topology>
    </subcellularLocation>
</comment>
<accession>A0A1M4SIT4</accession>
<dbReference type="Proteomes" id="UP000184128">
    <property type="component" value="Unassembled WGS sequence"/>
</dbReference>
<dbReference type="STRING" id="1121025.SAMN02745249_00197"/>
<dbReference type="PANTHER" id="PTHR33989:SF4">
    <property type="entry name" value="PTS SYSTEM N,N'-DIACETYLCHITOBIOSE-SPECIFIC EIIC COMPONENT"/>
    <property type="match status" value="1"/>
</dbReference>
<dbReference type="PANTHER" id="PTHR33989">
    <property type="match status" value="1"/>
</dbReference>
<feature type="transmembrane region" description="Helical" evidence="9">
    <location>
        <begin position="27"/>
        <end position="48"/>
    </location>
</feature>
<dbReference type="InterPro" id="IPR004501">
    <property type="entry name" value="PTS_EIIC_3"/>
</dbReference>
<feature type="transmembrane region" description="Helical" evidence="9">
    <location>
        <begin position="299"/>
        <end position="319"/>
    </location>
</feature>
<dbReference type="InterPro" id="IPR004796">
    <property type="entry name" value="PTS_IIC_cello"/>
</dbReference>
<keyword evidence="3 8" id="KW-1003">Cell membrane</keyword>
<comment type="function">
    <text evidence="8">The phosphoenolpyruvate-dependent sugar phosphotransferase system (PTS), a major carbohydrate active -transport system, catalyzes the phosphorylation of incoming sugar substrates concomitant with their translocation across the cell membrane.</text>
</comment>
<evidence type="ECO:0000313" key="12">
    <source>
        <dbReference type="Proteomes" id="UP000184128"/>
    </source>
</evidence>
<organism evidence="11 12">
    <name type="scientific">Atopostipes suicloacalis DSM 15692</name>
    <dbReference type="NCBI Taxonomy" id="1121025"/>
    <lineage>
        <taxon>Bacteria</taxon>
        <taxon>Bacillati</taxon>
        <taxon>Bacillota</taxon>
        <taxon>Bacilli</taxon>
        <taxon>Lactobacillales</taxon>
        <taxon>Carnobacteriaceae</taxon>
        <taxon>Atopostipes</taxon>
    </lineage>
</organism>
<evidence type="ECO:0000256" key="1">
    <source>
        <dbReference type="ARBA" id="ARBA00004651"/>
    </source>
</evidence>
<feature type="transmembrane region" description="Helical" evidence="9">
    <location>
        <begin position="111"/>
        <end position="128"/>
    </location>
</feature>
<dbReference type="GO" id="GO:0009401">
    <property type="term" value="P:phosphoenolpyruvate-dependent sugar phosphotransferase system"/>
    <property type="evidence" value="ECO:0007669"/>
    <property type="project" value="InterPro"/>
</dbReference>
<dbReference type="NCBIfam" id="TIGR00410">
    <property type="entry name" value="lacE"/>
    <property type="match status" value="1"/>
</dbReference>
<keyword evidence="5 9" id="KW-0812">Transmembrane</keyword>
<feature type="transmembrane region" description="Helical" evidence="9">
    <location>
        <begin position="339"/>
        <end position="357"/>
    </location>
</feature>
<feature type="transmembrane region" description="Helical" evidence="9">
    <location>
        <begin position="78"/>
        <end position="99"/>
    </location>
</feature>
<evidence type="ECO:0000256" key="8">
    <source>
        <dbReference type="PIRNR" id="PIRNR006351"/>
    </source>
</evidence>
<dbReference type="InterPro" id="IPR003352">
    <property type="entry name" value="PTS_EIIC"/>
</dbReference>
<evidence type="ECO:0000256" key="6">
    <source>
        <dbReference type="ARBA" id="ARBA00022989"/>
    </source>
</evidence>
<evidence type="ECO:0000256" key="4">
    <source>
        <dbReference type="ARBA" id="ARBA00022597"/>
    </source>
</evidence>
<evidence type="ECO:0000259" key="10">
    <source>
        <dbReference type="PROSITE" id="PS51105"/>
    </source>
</evidence>
<reference evidence="11 12" key="1">
    <citation type="submission" date="2016-11" db="EMBL/GenBank/DDBJ databases">
        <authorList>
            <person name="Jaros S."/>
            <person name="Januszkiewicz K."/>
            <person name="Wedrychowicz H."/>
        </authorList>
    </citation>
    <scope>NUCLEOTIDE SEQUENCE [LARGE SCALE GENOMIC DNA]</scope>
    <source>
        <strain evidence="11 12">DSM 15692</strain>
    </source>
</reference>
<proteinExistence type="predicted"/>
<dbReference type="GO" id="GO:0008982">
    <property type="term" value="F:protein-N(PI)-phosphohistidine-sugar phosphotransferase activity"/>
    <property type="evidence" value="ECO:0007669"/>
    <property type="project" value="UniProtKB-UniRule"/>
</dbReference>
<dbReference type="InterPro" id="IPR051088">
    <property type="entry name" value="PTS_Sugar-EIIC/EIIB"/>
</dbReference>
<dbReference type="EMBL" id="FQUF01000003">
    <property type="protein sequence ID" value="SHE32120.1"/>
    <property type="molecule type" value="Genomic_DNA"/>
</dbReference>
<feature type="transmembrane region" description="Helical" evidence="9">
    <location>
        <begin position="148"/>
        <end position="166"/>
    </location>
</feature>
<name>A0A1M4SIT4_9LACT</name>
<dbReference type="AlphaFoldDB" id="A0A1M4SIT4"/>
<dbReference type="OrthoDB" id="1550290at2"/>
<sequence length="448" mass="48124">MNKFGNFLEEHIIPFAARLNNQRHIAAVRDGFITAFPLTMAGSIILLINNTLLNPDGFIADLLNLQAIFPNLADSQQLLVSVVDGTNNIFAIIIAYLVASNLMKILGGDSTFAGITSIAVFFIMYPPTINTEEYGTVMQTNFLGAEGLFVAMIIGLISTELLFRLTQIERLEIKMPEQVPPNVARSFSGMIPIGIVLVVFALLNFTLSLFSDAGLNGLVFDIIQAPLSGMVGNVFAVIVFAMLSNLLWFLGIHGPNTLGGVRDPIFAPLGNANTAFIAENGTTVGIPYPFNWGALNDGFANYGGSGMTLGLIIAIFLFSKREEYKSLGKLSILPGLFNINEPIIFGLPIVLNPLMIVPFVLTPVVNIVIGYFAISTGFMDPIGYGVPWTTPGPLIPYIGSGGDIMGLVVGLFCLVVSVAMYSPFVIMANAEAKERDDEAIAETDPAVN</sequence>
<feature type="transmembrane region" description="Helical" evidence="9">
    <location>
        <begin position="364"/>
        <end position="384"/>
    </location>
</feature>
<keyword evidence="7 8" id="KW-0472">Membrane</keyword>
<dbReference type="RefSeq" id="WP_073294840.1">
    <property type="nucleotide sequence ID" value="NZ_FQUF01000003.1"/>
</dbReference>
<keyword evidence="6 9" id="KW-1133">Transmembrane helix</keyword>
<feature type="domain" description="PTS EIIC type-3" evidence="10">
    <location>
        <begin position="8"/>
        <end position="424"/>
    </location>
</feature>
<dbReference type="PROSITE" id="PS51105">
    <property type="entry name" value="PTS_EIIC_TYPE_3"/>
    <property type="match status" value="1"/>
</dbReference>
<evidence type="ECO:0000256" key="2">
    <source>
        <dbReference type="ARBA" id="ARBA00022448"/>
    </source>
</evidence>
<protein>
    <recommendedName>
        <fullName evidence="8">Permease IIC component</fullName>
    </recommendedName>
</protein>
<dbReference type="GO" id="GO:0005886">
    <property type="term" value="C:plasma membrane"/>
    <property type="evidence" value="ECO:0007669"/>
    <property type="project" value="UniProtKB-SubCell"/>
</dbReference>
<evidence type="ECO:0000256" key="7">
    <source>
        <dbReference type="ARBA" id="ARBA00023136"/>
    </source>
</evidence>
<feature type="transmembrane region" description="Helical" evidence="9">
    <location>
        <begin position="230"/>
        <end position="252"/>
    </location>
</feature>
<dbReference type="GO" id="GO:1902815">
    <property type="term" value="P:N,N'-diacetylchitobiose import"/>
    <property type="evidence" value="ECO:0007669"/>
    <property type="project" value="TreeGrafter"/>
</dbReference>
<evidence type="ECO:0000256" key="3">
    <source>
        <dbReference type="ARBA" id="ARBA00022475"/>
    </source>
</evidence>
<evidence type="ECO:0000256" key="5">
    <source>
        <dbReference type="ARBA" id="ARBA00022692"/>
    </source>
</evidence>
<dbReference type="PIRSF" id="PIRSF006351">
    <property type="entry name" value="PTS_EIIC-Cellobiose"/>
    <property type="match status" value="1"/>
</dbReference>
<gene>
    <name evidence="11" type="ORF">SAMN02745249_00197</name>
</gene>
<dbReference type="Pfam" id="PF02378">
    <property type="entry name" value="PTS_EIIC"/>
    <property type="match status" value="1"/>
</dbReference>